<dbReference type="InterPro" id="IPR015915">
    <property type="entry name" value="Kelch-typ_b-propeller"/>
</dbReference>
<feature type="region of interest" description="Disordered" evidence="3">
    <location>
        <begin position="434"/>
        <end position="501"/>
    </location>
</feature>
<evidence type="ECO:0000256" key="2">
    <source>
        <dbReference type="ARBA" id="ARBA00022737"/>
    </source>
</evidence>
<feature type="region of interest" description="Disordered" evidence="3">
    <location>
        <begin position="365"/>
        <end position="384"/>
    </location>
</feature>
<keyword evidence="2" id="KW-0677">Repeat</keyword>
<keyword evidence="4" id="KW-0472">Membrane</keyword>
<dbReference type="Gene3D" id="2.120.10.80">
    <property type="entry name" value="Kelch-type beta propeller"/>
    <property type="match status" value="1"/>
</dbReference>
<keyword evidence="4" id="KW-0812">Transmembrane</keyword>
<comment type="caution">
    <text evidence="5">The sequence shown here is derived from an EMBL/GenBank/DDBJ whole genome shotgun (WGS) entry which is preliminary data.</text>
</comment>
<evidence type="ECO:0000256" key="4">
    <source>
        <dbReference type="SAM" id="Phobius"/>
    </source>
</evidence>
<proteinExistence type="predicted"/>
<evidence type="ECO:0000313" key="6">
    <source>
        <dbReference type="Proteomes" id="UP000698800"/>
    </source>
</evidence>
<dbReference type="EMBL" id="JAGHQL010000095">
    <property type="protein sequence ID" value="KAH0538838.1"/>
    <property type="molecule type" value="Genomic_DNA"/>
</dbReference>
<dbReference type="AlphaFoldDB" id="A0A9P8I775"/>
<dbReference type="Proteomes" id="UP000698800">
    <property type="component" value="Unassembled WGS sequence"/>
</dbReference>
<gene>
    <name evidence="5" type="ORF">FGG08_004614</name>
</gene>
<feature type="compositionally biased region" description="Basic and acidic residues" evidence="3">
    <location>
        <begin position="434"/>
        <end position="445"/>
    </location>
</feature>
<reference evidence="5" key="1">
    <citation type="submission" date="2021-03" db="EMBL/GenBank/DDBJ databases">
        <title>Comparative genomics and phylogenomic investigation of the class Geoglossomycetes provide insights into ecological specialization and systematics.</title>
        <authorList>
            <person name="Melie T."/>
            <person name="Pirro S."/>
            <person name="Miller A.N."/>
            <person name="Quandt A."/>
        </authorList>
    </citation>
    <scope>NUCLEOTIDE SEQUENCE</scope>
    <source>
        <strain evidence="5">GBOQ0MN5Z8</strain>
    </source>
</reference>
<keyword evidence="4" id="KW-1133">Transmembrane helix</keyword>
<keyword evidence="6" id="KW-1185">Reference proteome</keyword>
<dbReference type="SUPFAM" id="SSF50965">
    <property type="entry name" value="Galactose oxidase, central domain"/>
    <property type="match status" value="1"/>
</dbReference>
<keyword evidence="1" id="KW-0880">Kelch repeat</keyword>
<evidence type="ECO:0000256" key="1">
    <source>
        <dbReference type="ARBA" id="ARBA00022441"/>
    </source>
</evidence>
<feature type="transmembrane region" description="Helical" evidence="4">
    <location>
        <begin position="385"/>
        <end position="408"/>
    </location>
</feature>
<dbReference type="PANTHER" id="PTHR46228">
    <property type="entry name" value="KELCH DOMAIN-CONTAINING PROTEIN"/>
    <property type="match status" value="1"/>
</dbReference>
<protein>
    <recommendedName>
        <fullName evidence="7">Kelch repeat-containing protein</fullName>
    </recommendedName>
</protein>
<sequence>MYNALIAVDMSQSWDWKTNISEVVLPKSNNPQTGSPPPIVIDGALYQGGPGDKNIYLYGGTTSFWNTSFPNWQSPTSFQYSLWSFDTVAKTWAQYDVSNASPVRPSGGAWADAPNLNLAFYLGGKVDNGSQITTGDIGGGIKVGLLGMVVIDTKSQTAKNVSTAGLTGDSPRSRGNLVYVPEFGDKGILVTLGGSFKSLSDQNDKVVGTLVPMDTIEVFDVASLDGGKSGYWYKQKASGDIPEPRIDACVALASAPDGSSHNIYLYGGRNATGIFDQIFVLSLPSFTWTKIFEGKSPRYGMTCHLVGKRQLLTVGGYSSLNLTSGCDWEDKGVGIYDLSTLIWGSRYFADAKEYTVPTPVVSMIGGNPPSSSTPPPTSTPPSKGAIAGGVIGGVAALSMIVGAIIYFIRRRRGPRPASVVAPAELSGSPFDAIQEKDASHPRPDVDAELGAHSGHYAELEADRGVEIMGYTQKSVDAKDEKDERDKKGKAEEQDYKDVPMI</sequence>
<evidence type="ECO:0008006" key="7">
    <source>
        <dbReference type="Google" id="ProtNLM"/>
    </source>
</evidence>
<dbReference type="OrthoDB" id="10251809at2759"/>
<dbReference type="InterPro" id="IPR011043">
    <property type="entry name" value="Gal_Oxase/kelch_b-propeller"/>
</dbReference>
<name>A0A9P8I775_9PEZI</name>
<evidence type="ECO:0000313" key="5">
    <source>
        <dbReference type="EMBL" id="KAH0538838.1"/>
    </source>
</evidence>
<organism evidence="5 6">
    <name type="scientific">Glutinoglossum americanum</name>
    <dbReference type="NCBI Taxonomy" id="1670608"/>
    <lineage>
        <taxon>Eukaryota</taxon>
        <taxon>Fungi</taxon>
        <taxon>Dikarya</taxon>
        <taxon>Ascomycota</taxon>
        <taxon>Pezizomycotina</taxon>
        <taxon>Geoglossomycetes</taxon>
        <taxon>Geoglossales</taxon>
        <taxon>Geoglossaceae</taxon>
        <taxon>Glutinoglossum</taxon>
    </lineage>
</organism>
<feature type="compositionally biased region" description="Basic and acidic residues" evidence="3">
    <location>
        <begin position="455"/>
        <end position="465"/>
    </location>
</feature>
<dbReference type="PANTHER" id="PTHR46228:SF2">
    <property type="entry name" value="KELCH REPEAT PROTEIN (AFU_ORTHOLOGUE AFUA_4G14350)"/>
    <property type="match status" value="1"/>
</dbReference>
<feature type="compositionally biased region" description="Basic and acidic residues" evidence="3">
    <location>
        <begin position="475"/>
        <end position="501"/>
    </location>
</feature>
<evidence type="ECO:0000256" key="3">
    <source>
        <dbReference type="SAM" id="MobiDB-lite"/>
    </source>
</evidence>
<accession>A0A9P8I775</accession>